<evidence type="ECO:0000256" key="1">
    <source>
        <dbReference type="SAM" id="Coils"/>
    </source>
</evidence>
<name>A0A0N1H2I6_9EURO</name>
<feature type="region of interest" description="Disordered" evidence="2">
    <location>
        <begin position="302"/>
        <end position="327"/>
    </location>
</feature>
<dbReference type="GeneID" id="28739652"/>
<gene>
    <name evidence="3" type="ORF">AB675_7406</name>
</gene>
<reference evidence="3 4" key="1">
    <citation type="submission" date="2015-06" db="EMBL/GenBank/DDBJ databases">
        <title>Draft genome of the ant-associated black yeast Phialophora attae CBS 131958.</title>
        <authorList>
            <person name="Moreno L.F."/>
            <person name="Stielow B.J."/>
            <person name="de Hoog S."/>
            <person name="Vicente V.A."/>
            <person name="Weiss V.A."/>
            <person name="de Vries M."/>
            <person name="Cruz L.M."/>
            <person name="Souza E.M."/>
        </authorList>
    </citation>
    <scope>NUCLEOTIDE SEQUENCE [LARGE SCALE GENOMIC DNA]</scope>
    <source>
        <strain evidence="3 4">CBS 131958</strain>
    </source>
</reference>
<dbReference type="Proteomes" id="UP000038010">
    <property type="component" value="Unassembled WGS sequence"/>
</dbReference>
<dbReference type="AlphaFoldDB" id="A0A0N1H2I6"/>
<organism evidence="3 4">
    <name type="scientific">Cyphellophora attinorum</name>
    <dbReference type="NCBI Taxonomy" id="1664694"/>
    <lineage>
        <taxon>Eukaryota</taxon>
        <taxon>Fungi</taxon>
        <taxon>Dikarya</taxon>
        <taxon>Ascomycota</taxon>
        <taxon>Pezizomycotina</taxon>
        <taxon>Eurotiomycetes</taxon>
        <taxon>Chaetothyriomycetidae</taxon>
        <taxon>Chaetothyriales</taxon>
        <taxon>Cyphellophoraceae</taxon>
        <taxon>Cyphellophora</taxon>
    </lineage>
</organism>
<feature type="compositionally biased region" description="Basic residues" evidence="2">
    <location>
        <begin position="227"/>
        <end position="238"/>
    </location>
</feature>
<sequence length="348" mass="38303">MPPSLFNNLAYSLSETELHLVTQRQRFAELQARYDALTTISCSSSSAASFVPDGANVTECRVSSEAKAAMGEPDTALSTMTVFARHAQLIDLGSTLSENIKAGKKRIRDEQELLARHEHALSRVMLAQERLETHISRNAAEVRMLEKQMEDLQDEIVGADGDVQGFRVLARKILRRAGTYASSSSGGRANIARGECRTGGAAAPGNTITGEAIENLRSSSDHSEARARRRDLRGRFSRRSSSVTTVATHLTINSTDSGRSTTPSSPDLVTVQMLRETRRPLRVVKNFELIVPLKRSLTTVETCNDGSRDDEGRTGRRPNQRADEGISAGVKRSRFFRRCVARESIELD</sequence>
<feature type="compositionally biased region" description="Basic and acidic residues" evidence="2">
    <location>
        <begin position="306"/>
        <end position="324"/>
    </location>
</feature>
<keyword evidence="4" id="KW-1185">Reference proteome</keyword>
<feature type="region of interest" description="Disordered" evidence="2">
    <location>
        <begin position="181"/>
        <end position="240"/>
    </location>
</feature>
<dbReference type="EMBL" id="LFJN01000057">
    <property type="protein sequence ID" value="KPI34547.1"/>
    <property type="molecule type" value="Genomic_DNA"/>
</dbReference>
<feature type="coiled-coil region" evidence="1">
    <location>
        <begin position="135"/>
        <end position="162"/>
    </location>
</feature>
<evidence type="ECO:0000256" key="2">
    <source>
        <dbReference type="SAM" id="MobiDB-lite"/>
    </source>
</evidence>
<protein>
    <submittedName>
        <fullName evidence="3">Uncharacterized protein</fullName>
    </submittedName>
</protein>
<proteinExistence type="predicted"/>
<dbReference type="VEuPathDB" id="FungiDB:AB675_7406"/>
<keyword evidence="1" id="KW-0175">Coiled coil</keyword>
<accession>A0A0N1H2I6</accession>
<evidence type="ECO:0000313" key="3">
    <source>
        <dbReference type="EMBL" id="KPI34547.1"/>
    </source>
</evidence>
<comment type="caution">
    <text evidence="3">The sequence shown here is derived from an EMBL/GenBank/DDBJ whole genome shotgun (WGS) entry which is preliminary data.</text>
</comment>
<dbReference type="RefSeq" id="XP_017994510.1">
    <property type="nucleotide sequence ID" value="XM_018147772.1"/>
</dbReference>
<evidence type="ECO:0000313" key="4">
    <source>
        <dbReference type="Proteomes" id="UP000038010"/>
    </source>
</evidence>